<evidence type="ECO:0000313" key="7">
    <source>
        <dbReference type="Proteomes" id="UP000504617"/>
    </source>
</evidence>
<dbReference type="InterPro" id="IPR000242">
    <property type="entry name" value="PTP_cat"/>
</dbReference>
<dbReference type="PRINTS" id="PR00700">
    <property type="entry name" value="PRTYPHPHTASE"/>
</dbReference>
<dbReference type="PANTHER" id="PTHR46900:SF4">
    <property type="entry name" value="FERM AND PDZ DOMAIN CONTAINING 2"/>
    <property type="match status" value="1"/>
</dbReference>
<organism evidence="7 8">
    <name type="scientific">Thamnophis sirtalis</name>
    <dbReference type="NCBI Taxonomy" id="35019"/>
    <lineage>
        <taxon>Eukaryota</taxon>
        <taxon>Metazoa</taxon>
        <taxon>Chordata</taxon>
        <taxon>Craniata</taxon>
        <taxon>Vertebrata</taxon>
        <taxon>Euteleostomi</taxon>
        <taxon>Lepidosauria</taxon>
        <taxon>Squamata</taxon>
        <taxon>Bifurcata</taxon>
        <taxon>Unidentata</taxon>
        <taxon>Episquamata</taxon>
        <taxon>Toxicofera</taxon>
        <taxon>Serpentes</taxon>
        <taxon>Colubroidea</taxon>
        <taxon>Colubridae</taxon>
        <taxon>Natricinae</taxon>
        <taxon>Thamnophis</taxon>
    </lineage>
</organism>
<dbReference type="SUPFAM" id="SSF52799">
    <property type="entry name" value="(Phosphotyrosine protein) phosphatases II"/>
    <property type="match status" value="1"/>
</dbReference>
<keyword evidence="7" id="KW-1185">Reference proteome</keyword>
<feature type="coiled-coil region" evidence="3">
    <location>
        <begin position="148"/>
        <end position="175"/>
    </location>
</feature>
<dbReference type="SMART" id="SM00404">
    <property type="entry name" value="PTPc_motif"/>
    <property type="match status" value="1"/>
</dbReference>
<name>A0A6I9XYB8_9SAUR</name>
<dbReference type="GO" id="GO:0005634">
    <property type="term" value="C:nucleus"/>
    <property type="evidence" value="ECO:0007669"/>
    <property type="project" value="UniProtKB-SubCell"/>
</dbReference>
<dbReference type="PANTHER" id="PTHR46900">
    <property type="entry name" value="TYROSINE-PROTEIN PHOSPHATASE NON-RECEPTOR TYPE 13"/>
    <property type="match status" value="1"/>
</dbReference>
<keyword evidence="3" id="KW-0175">Coiled coil</keyword>
<feature type="domain" description="Tyrosine specific protein phosphatases" evidence="6">
    <location>
        <begin position="339"/>
        <end position="411"/>
    </location>
</feature>
<dbReference type="GeneID" id="106539242"/>
<proteinExistence type="predicted"/>
<sequence>MPYIEDEYGGLGMLEVQQAITWKDPVKTRKGSAKTVEKPLRTRTVAVSHIATRSFIKALFFKETDNRAFPATKEEFWPENSENISDSPQRVYAKAPRRQETLGREGDSSDEDEVQRLSMLPQGPSVVSEEELTQLALVKPTRSKCGLRHNARQLIQKIQRQMEEQEILKEFLSLEHLKPLDDCQVAKAPENREKNRYRDILPYDATRVPIGEAKGYINASYIHVPVGTEDLWYISTQGPLLSTTHDFWQMVWENNSNVIAMITREQEHGVSKCHRYWPEPPHSSLDLLRFQLQLLNYQILDYFVIRIIEMIHKQTQERRVVQHLQFTNWPDHGTPKSLQHLVKFVRYMRKTHQSGPVIAHCSAGIGRSGVLLCVDVVLIYIEKDLCFDIKQIVTHMRNQRFGMIQTKEQYVFCYEIALEALKNIQSRDFQ</sequence>
<reference evidence="8" key="1">
    <citation type="submission" date="2025-08" db="UniProtKB">
        <authorList>
            <consortium name="RefSeq"/>
        </authorList>
    </citation>
    <scope>IDENTIFICATION</scope>
    <source>
        <tissue evidence="8">Skeletal muscle</tissue>
    </source>
</reference>
<dbReference type="GO" id="GO:0004725">
    <property type="term" value="F:protein tyrosine phosphatase activity"/>
    <property type="evidence" value="ECO:0007669"/>
    <property type="project" value="InterPro"/>
</dbReference>
<evidence type="ECO:0000256" key="3">
    <source>
        <dbReference type="SAM" id="Coils"/>
    </source>
</evidence>
<evidence type="ECO:0000259" key="6">
    <source>
        <dbReference type="PROSITE" id="PS50056"/>
    </source>
</evidence>
<dbReference type="SMART" id="SM00194">
    <property type="entry name" value="PTPc"/>
    <property type="match status" value="1"/>
</dbReference>
<dbReference type="Gene3D" id="3.90.190.10">
    <property type="entry name" value="Protein tyrosine phosphatase superfamily"/>
    <property type="match status" value="1"/>
</dbReference>
<dbReference type="RefSeq" id="XP_013909470.1">
    <property type="nucleotide sequence ID" value="XM_014053995.1"/>
</dbReference>
<feature type="region of interest" description="Disordered" evidence="4">
    <location>
        <begin position="79"/>
        <end position="114"/>
    </location>
</feature>
<dbReference type="CTD" id="26095"/>
<dbReference type="Proteomes" id="UP000504617">
    <property type="component" value="Unplaced"/>
</dbReference>
<evidence type="ECO:0000256" key="2">
    <source>
        <dbReference type="ARBA" id="ARBA00023242"/>
    </source>
</evidence>
<evidence type="ECO:0000259" key="5">
    <source>
        <dbReference type="PROSITE" id="PS50055"/>
    </source>
</evidence>
<dbReference type="PROSITE" id="PS50056">
    <property type="entry name" value="TYR_PHOSPHATASE_2"/>
    <property type="match status" value="1"/>
</dbReference>
<gene>
    <name evidence="8" type="primary">PTPN20</name>
</gene>
<dbReference type="Pfam" id="PF00102">
    <property type="entry name" value="Y_phosphatase"/>
    <property type="match status" value="1"/>
</dbReference>
<dbReference type="InterPro" id="IPR000387">
    <property type="entry name" value="Tyr_Pase_dom"/>
</dbReference>
<comment type="subcellular location">
    <subcellularLocation>
        <location evidence="1">Nucleus</location>
    </subcellularLocation>
</comment>
<feature type="domain" description="Tyrosine-protein phosphatase" evidence="5">
    <location>
        <begin position="167"/>
        <end position="420"/>
    </location>
</feature>
<feature type="compositionally biased region" description="Basic and acidic residues" evidence="4">
    <location>
        <begin position="97"/>
        <end position="107"/>
    </location>
</feature>
<dbReference type="AlphaFoldDB" id="A0A6I9XYB8"/>
<dbReference type="InterPro" id="IPR003595">
    <property type="entry name" value="Tyr_Pase_cat"/>
</dbReference>
<evidence type="ECO:0000256" key="4">
    <source>
        <dbReference type="SAM" id="MobiDB-lite"/>
    </source>
</evidence>
<dbReference type="OrthoDB" id="165498at2759"/>
<dbReference type="PROSITE" id="PS50055">
    <property type="entry name" value="TYR_PHOSPHATASE_PTP"/>
    <property type="match status" value="1"/>
</dbReference>
<accession>A0A6I9XYB8</accession>
<evidence type="ECO:0000256" key="1">
    <source>
        <dbReference type="ARBA" id="ARBA00004123"/>
    </source>
</evidence>
<dbReference type="InterPro" id="IPR052074">
    <property type="entry name" value="NonRcpt_TyrProt_Phosphatase"/>
</dbReference>
<dbReference type="InterPro" id="IPR029021">
    <property type="entry name" value="Prot-tyrosine_phosphatase-like"/>
</dbReference>
<dbReference type="KEGG" id="tsr:106539242"/>
<protein>
    <submittedName>
        <fullName evidence="8">Tyrosine-protein phosphatase non-receptor type 20</fullName>
    </submittedName>
</protein>
<keyword evidence="2" id="KW-0539">Nucleus</keyword>
<evidence type="ECO:0000313" key="8">
    <source>
        <dbReference type="RefSeq" id="XP_013909470.1"/>
    </source>
</evidence>